<feature type="domain" description="DUF6651" evidence="2">
    <location>
        <begin position="140"/>
        <end position="240"/>
    </location>
</feature>
<dbReference type="InterPro" id="IPR046593">
    <property type="entry name" value="DUF6651"/>
</dbReference>
<evidence type="ECO:0000259" key="2">
    <source>
        <dbReference type="Pfam" id="PF20356"/>
    </source>
</evidence>
<reference evidence="3 4" key="1">
    <citation type="submission" date="2020-08" db="EMBL/GenBank/DDBJ databases">
        <title>Dyella sp. G9 isolated from forest soil.</title>
        <authorList>
            <person name="Fu J."/>
            <person name="Qiu L."/>
        </authorList>
    </citation>
    <scope>NUCLEOTIDE SEQUENCE [LARGE SCALE GENOMIC DNA]</scope>
    <source>
        <strain evidence="3 4">G9</strain>
    </source>
</reference>
<name>A0A7G8Q4G5_9GAMM</name>
<dbReference type="Proteomes" id="UP000515873">
    <property type="component" value="Chromosome"/>
</dbReference>
<keyword evidence="4" id="KW-1185">Reference proteome</keyword>
<organism evidence="3 4">
    <name type="scientific">Dyella telluris</name>
    <dbReference type="NCBI Taxonomy" id="2763498"/>
    <lineage>
        <taxon>Bacteria</taxon>
        <taxon>Pseudomonadati</taxon>
        <taxon>Pseudomonadota</taxon>
        <taxon>Gammaproteobacteria</taxon>
        <taxon>Lysobacterales</taxon>
        <taxon>Rhodanobacteraceae</taxon>
        <taxon>Dyella</taxon>
    </lineage>
</organism>
<evidence type="ECO:0000313" key="4">
    <source>
        <dbReference type="Proteomes" id="UP000515873"/>
    </source>
</evidence>
<feature type="region of interest" description="Disordered" evidence="1">
    <location>
        <begin position="220"/>
        <end position="250"/>
    </location>
</feature>
<accession>A0A7G8Q4G5</accession>
<sequence>MFNKFRNRRLMDEAGKEDQGKGAGGPGNEGGKNTPSDAEAKLLKEVMDKKTRIRELEESLTEHQKKFEGIDPEAVKQLLKDKAESDRLEAERQRTEAEKRGEFESVKTQMIDEHNKALEALTNETSTKLTSMSAELEASRAQIIELTIGRSFGDSSFVRDQLTLTPAKARTVYGGHFEVKDGNVVGYDKPVGAAGRSVLVDGNGSPLQFEKALEKIVNGDPDRDHMLRSQMRAGSGSKNQDGAKADVDVGSGRDRIRAAVNAGAIKLPSSGF</sequence>
<evidence type="ECO:0000313" key="3">
    <source>
        <dbReference type="EMBL" id="QNK01673.1"/>
    </source>
</evidence>
<proteinExistence type="predicted"/>
<feature type="compositionally biased region" description="Basic and acidic residues" evidence="1">
    <location>
        <begin position="9"/>
        <end position="20"/>
    </location>
</feature>
<dbReference type="Pfam" id="PF20356">
    <property type="entry name" value="DUF6651"/>
    <property type="match status" value="1"/>
</dbReference>
<feature type="compositionally biased region" description="Gly residues" evidence="1">
    <location>
        <begin position="21"/>
        <end position="30"/>
    </location>
</feature>
<gene>
    <name evidence="3" type="ORF">H8F01_00385</name>
</gene>
<dbReference type="RefSeq" id="WP_187057132.1">
    <property type="nucleotide sequence ID" value="NZ_CP060412.1"/>
</dbReference>
<feature type="region of interest" description="Disordered" evidence="1">
    <location>
        <begin position="81"/>
        <end position="102"/>
    </location>
</feature>
<protein>
    <recommendedName>
        <fullName evidence="2">DUF6651 domain-containing protein</fullName>
    </recommendedName>
</protein>
<evidence type="ECO:0000256" key="1">
    <source>
        <dbReference type="SAM" id="MobiDB-lite"/>
    </source>
</evidence>
<feature type="region of interest" description="Disordered" evidence="1">
    <location>
        <begin position="1"/>
        <end position="40"/>
    </location>
</feature>
<dbReference type="AlphaFoldDB" id="A0A7G8Q4G5"/>
<dbReference type="EMBL" id="CP060412">
    <property type="protein sequence ID" value="QNK01673.1"/>
    <property type="molecule type" value="Genomic_DNA"/>
</dbReference>
<dbReference type="KEGG" id="dtl:H8F01_00385"/>
<feature type="compositionally biased region" description="Basic and acidic residues" evidence="1">
    <location>
        <begin position="241"/>
        <end position="250"/>
    </location>
</feature>